<dbReference type="KEGG" id="tsph:KIH39_13935"/>
<dbReference type="InterPro" id="IPR028909">
    <property type="entry name" value="bL21-like"/>
</dbReference>
<reference evidence="6" key="1">
    <citation type="submission" date="2021-05" db="EMBL/GenBank/DDBJ databases">
        <title>Complete genome sequence of the cellulolytic planctomycete Telmatocola sphagniphila SP2T and characterization of the first cellulase from planctomycetes.</title>
        <authorList>
            <person name="Rakitin A.L."/>
            <person name="Beletsky A.V."/>
            <person name="Naumoff D.G."/>
            <person name="Kulichevskaya I.S."/>
            <person name="Mardanov A.V."/>
            <person name="Ravin N.V."/>
            <person name="Dedysh S.N."/>
        </authorList>
    </citation>
    <scope>NUCLEOTIDE SEQUENCE</scope>
    <source>
        <strain evidence="6">SP2T</strain>
    </source>
</reference>
<protein>
    <recommendedName>
        <fullName evidence="4">Large ribosomal subunit protein bL21</fullName>
    </recommendedName>
</protein>
<evidence type="ECO:0000256" key="3">
    <source>
        <dbReference type="ARBA" id="ARBA00023274"/>
    </source>
</evidence>
<dbReference type="GO" id="GO:0005840">
    <property type="term" value="C:ribosome"/>
    <property type="evidence" value="ECO:0007669"/>
    <property type="project" value="UniProtKB-KW"/>
</dbReference>
<comment type="similarity">
    <text evidence="1 4 5">Belongs to the bacterial ribosomal protein bL21 family.</text>
</comment>
<keyword evidence="4 5" id="KW-0699">rRNA-binding</keyword>
<dbReference type="GO" id="GO:0003735">
    <property type="term" value="F:structural constituent of ribosome"/>
    <property type="evidence" value="ECO:0007669"/>
    <property type="project" value="InterPro"/>
</dbReference>
<dbReference type="GO" id="GO:1990904">
    <property type="term" value="C:ribonucleoprotein complex"/>
    <property type="evidence" value="ECO:0007669"/>
    <property type="project" value="UniProtKB-KW"/>
</dbReference>
<dbReference type="NCBIfam" id="TIGR00061">
    <property type="entry name" value="L21"/>
    <property type="match status" value="1"/>
</dbReference>
<evidence type="ECO:0000256" key="4">
    <source>
        <dbReference type="HAMAP-Rule" id="MF_01363"/>
    </source>
</evidence>
<evidence type="ECO:0000313" key="6">
    <source>
        <dbReference type="EMBL" id="QVL29968.1"/>
    </source>
</evidence>
<dbReference type="GO" id="GO:0006412">
    <property type="term" value="P:translation"/>
    <property type="evidence" value="ECO:0007669"/>
    <property type="project" value="UniProtKB-UniRule"/>
</dbReference>
<dbReference type="GO" id="GO:0005737">
    <property type="term" value="C:cytoplasm"/>
    <property type="evidence" value="ECO:0007669"/>
    <property type="project" value="UniProtKB-ARBA"/>
</dbReference>
<keyword evidence="7" id="KW-1185">Reference proteome</keyword>
<evidence type="ECO:0000256" key="1">
    <source>
        <dbReference type="ARBA" id="ARBA00008563"/>
    </source>
</evidence>
<gene>
    <name evidence="4 6" type="primary">rplU</name>
    <name evidence="6" type="ORF">KIH39_13935</name>
</gene>
<dbReference type="Proteomes" id="UP000676194">
    <property type="component" value="Chromosome"/>
</dbReference>
<dbReference type="GO" id="GO:0019843">
    <property type="term" value="F:rRNA binding"/>
    <property type="evidence" value="ECO:0007669"/>
    <property type="project" value="UniProtKB-UniRule"/>
</dbReference>
<dbReference type="HAMAP" id="MF_01363">
    <property type="entry name" value="Ribosomal_bL21"/>
    <property type="match status" value="1"/>
</dbReference>
<keyword evidence="2 4" id="KW-0689">Ribosomal protein</keyword>
<dbReference type="InterPro" id="IPR036164">
    <property type="entry name" value="bL21-like_sf"/>
</dbReference>
<name>A0A8E6B1C5_9BACT</name>
<dbReference type="EMBL" id="CP074694">
    <property type="protein sequence ID" value="QVL29968.1"/>
    <property type="molecule type" value="Genomic_DNA"/>
</dbReference>
<evidence type="ECO:0000256" key="2">
    <source>
        <dbReference type="ARBA" id="ARBA00022980"/>
    </source>
</evidence>
<comment type="function">
    <text evidence="4 5">This protein binds to 23S rRNA in the presence of protein L20.</text>
</comment>
<organism evidence="6 7">
    <name type="scientific">Telmatocola sphagniphila</name>
    <dbReference type="NCBI Taxonomy" id="1123043"/>
    <lineage>
        <taxon>Bacteria</taxon>
        <taxon>Pseudomonadati</taxon>
        <taxon>Planctomycetota</taxon>
        <taxon>Planctomycetia</taxon>
        <taxon>Gemmatales</taxon>
        <taxon>Gemmataceae</taxon>
    </lineage>
</organism>
<dbReference type="RefSeq" id="WP_213493850.1">
    <property type="nucleotide sequence ID" value="NZ_CP074694.1"/>
</dbReference>
<sequence length="102" mass="11509">MYAVFEDGSRQYRVSEGDVVRIDYREAEIGSTVELNSVVLAGQGASIKIGQPYLAGAKVVAEVLGEHSDKLQIQHFRRRKNYRRLRGHTQTHLDVKIKSIVV</sequence>
<proteinExistence type="inferred from homology"/>
<dbReference type="AlphaFoldDB" id="A0A8E6B1C5"/>
<dbReference type="Pfam" id="PF00829">
    <property type="entry name" value="Ribosomal_L21p"/>
    <property type="match status" value="1"/>
</dbReference>
<keyword evidence="3 4" id="KW-0687">Ribonucleoprotein</keyword>
<dbReference type="InterPro" id="IPR001787">
    <property type="entry name" value="Ribosomal_bL21"/>
</dbReference>
<comment type="subunit">
    <text evidence="4">Part of the 50S ribosomal subunit. Contacts protein L20.</text>
</comment>
<evidence type="ECO:0000313" key="7">
    <source>
        <dbReference type="Proteomes" id="UP000676194"/>
    </source>
</evidence>
<dbReference type="PANTHER" id="PTHR21349">
    <property type="entry name" value="50S RIBOSOMAL PROTEIN L21"/>
    <property type="match status" value="1"/>
</dbReference>
<keyword evidence="4 5" id="KW-0694">RNA-binding</keyword>
<dbReference type="SUPFAM" id="SSF141091">
    <property type="entry name" value="L21p-like"/>
    <property type="match status" value="1"/>
</dbReference>
<accession>A0A8E6B1C5</accession>
<evidence type="ECO:0000256" key="5">
    <source>
        <dbReference type="RuleBase" id="RU000562"/>
    </source>
</evidence>
<dbReference type="PANTHER" id="PTHR21349:SF0">
    <property type="entry name" value="LARGE RIBOSOMAL SUBUNIT PROTEIN BL21M"/>
    <property type="match status" value="1"/>
</dbReference>